<proteinExistence type="predicted"/>
<evidence type="ECO:0000256" key="1">
    <source>
        <dbReference type="SAM" id="MobiDB-lite"/>
    </source>
</evidence>
<dbReference type="EMBL" id="CP119075">
    <property type="protein sequence ID" value="WED64875.1"/>
    <property type="molecule type" value="Genomic_DNA"/>
</dbReference>
<evidence type="ECO:0000256" key="2">
    <source>
        <dbReference type="SAM" id="SignalP"/>
    </source>
</evidence>
<organism evidence="3 4">
    <name type="scientific">Synoicihabitans lomoniglobus</name>
    <dbReference type="NCBI Taxonomy" id="2909285"/>
    <lineage>
        <taxon>Bacteria</taxon>
        <taxon>Pseudomonadati</taxon>
        <taxon>Verrucomicrobiota</taxon>
        <taxon>Opitutia</taxon>
        <taxon>Opitutales</taxon>
        <taxon>Opitutaceae</taxon>
        <taxon>Synoicihabitans</taxon>
    </lineage>
</organism>
<reference evidence="3" key="1">
    <citation type="submission" date="2023-03" db="EMBL/GenBank/DDBJ databases">
        <title>Lomoglobus Profundus gen. nov., sp. nov., a novel member of the phylum Verrucomicrobia, isolated from deep-marine sediment of South China Sea.</title>
        <authorList>
            <person name="Ahmad T."/>
            <person name="Ishaq S.E."/>
            <person name="Wang F."/>
        </authorList>
    </citation>
    <scope>NUCLEOTIDE SEQUENCE</scope>
    <source>
        <strain evidence="3">LMO-M01</strain>
    </source>
</reference>
<gene>
    <name evidence="3" type="ORF">PXH66_21220</name>
</gene>
<dbReference type="Gene3D" id="1.25.40.10">
    <property type="entry name" value="Tetratricopeptide repeat domain"/>
    <property type="match status" value="1"/>
</dbReference>
<feature type="region of interest" description="Disordered" evidence="1">
    <location>
        <begin position="128"/>
        <end position="147"/>
    </location>
</feature>
<name>A0AAE9ZTH4_9BACT</name>
<dbReference type="RefSeq" id="WP_330931860.1">
    <property type="nucleotide sequence ID" value="NZ_CP119075.1"/>
</dbReference>
<feature type="chain" id="PRO_5042156762" evidence="2">
    <location>
        <begin position="30"/>
        <end position="608"/>
    </location>
</feature>
<dbReference type="KEGG" id="slom:PXH66_21220"/>
<evidence type="ECO:0000313" key="3">
    <source>
        <dbReference type="EMBL" id="WED64875.1"/>
    </source>
</evidence>
<keyword evidence="2" id="KW-0732">Signal</keyword>
<dbReference type="InterPro" id="IPR011990">
    <property type="entry name" value="TPR-like_helical_dom_sf"/>
</dbReference>
<feature type="signal peptide" evidence="2">
    <location>
        <begin position="1"/>
        <end position="29"/>
    </location>
</feature>
<accession>A0AAE9ZTH4</accession>
<dbReference type="Proteomes" id="UP001218638">
    <property type="component" value="Chromosome"/>
</dbReference>
<sequence>MQVLDPDTCSLLRIPALLASMAMGYAATAAPEPPVLLPPFVIEESVTGPSWRYAKLPGFEVLTRSNDAKSRTLVQAYYSAYQRLEFLLPPQFIGHHDVPTKLILYDENLWPRKTQEAVAAMLRALPDHARPAPSQDKPSPFETMREPHPLFSRGVAETSADAMARQSRHREPSSSSEPSMFFTDLRLTDLDEVVIFTLVPSGHDNRFLISLRSTLVAHLLGKRTPTLPEWFTTGFLGLYNRCDFSERTITLERMEWVDEATTAEAVDDPQSLAATFLPLPKLLDPRLTTGAPNDFGQFLAIRLQMELFAQWALDPDAPSSRRESFWNLVERACAEPVTEALLEESFGQTLAELEHQRRGYLKIALEKRHRWSMDPVERLDLKFSKAQPDQIARIRGDWERLETNYVRSTRPDLTARYLGKARQTLQRHERSHRPDPDLLTAAGLTELEASHRANARRLLKNAVTAGATRPRAHLELAQLMFEDLVSADAIEQHSLTGPQARPILALLESASGYEPQIERVYLLMARTMAQRDEPPTKTEWEKLGEGLRLFPRHAELAYRVAQMYHENGEASMAKTLASRALALHPGGIYKELLRNLVDEVELTQSGTD</sequence>
<protein>
    <submittedName>
        <fullName evidence="3">Uncharacterized protein</fullName>
    </submittedName>
</protein>
<evidence type="ECO:0000313" key="4">
    <source>
        <dbReference type="Proteomes" id="UP001218638"/>
    </source>
</evidence>
<keyword evidence="4" id="KW-1185">Reference proteome</keyword>
<dbReference type="AlphaFoldDB" id="A0AAE9ZTH4"/>